<dbReference type="Gene3D" id="3.40.50.720">
    <property type="entry name" value="NAD(P)-binding Rossmann-like Domain"/>
    <property type="match status" value="1"/>
</dbReference>
<gene>
    <name evidence="1" type="ORF">HCR03_07825</name>
</gene>
<evidence type="ECO:0000313" key="1">
    <source>
        <dbReference type="EMBL" id="QNK42118.1"/>
    </source>
</evidence>
<name>A0A7G8TES7_9FIRM</name>
<dbReference type="EMBL" id="CP060286">
    <property type="protein sequence ID" value="QNK42118.1"/>
    <property type="molecule type" value="Genomic_DNA"/>
</dbReference>
<dbReference type="Proteomes" id="UP000515909">
    <property type="component" value="Chromosome"/>
</dbReference>
<organism evidence="1 2">
    <name type="scientific">Caproicibacter fermentans</name>
    <dbReference type="NCBI Taxonomy" id="2576756"/>
    <lineage>
        <taxon>Bacteria</taxon>
        <taxon>Bacillati</taxon>
        <taxon>Bacillota</taxon>
        <taxon>Clostridia</taxon>
        <taxon>Eubacteriales</taxon>
        <taxon>Acutalibacteraceae</taxon>
        <taxon>Caproicibacter</taxon>
    </lineage>
</organism>
<dbReference type="KEGG" id="cfem:HCR03_07825"/>
<dbReference type="AlphaFoldDB" id="A0A7G8TES7"/>
<dbReference type="SUPFAM" id="SSF51735">
    <property type="entry name" value="NAD(P)-binding Rossmann-fold domains"/>
    <property type="match status" value="1"/>
</dbReference>
<proteinExistence type="predicted"/>
<evidence type="ECO:0000313" key="2">
    <source>
        <dbReference type="Proteomes" id="UP000515909"/>
    </source>
</evidence>
<dbReference type="RefSeq" id="WP_187037496.1">
    <property type="nucleotide sequence ID" value="NZ_CP060286.1"/>
</dbReference>
<accession>A0A7G8TES7</accession>
<sequence>MNSLVGDTGFVGSNLLAESRGFFGGLYHSGNIGEAYGTKPDLLVYAGVRAEKFLADRFPDRDLADVEEAFSNIERIDPKRLVLISTIDVFSEPRGVDEKSAVSLSGLSPYGSNRFHLEQLVRGSGRDCLIVRLPGLYGVHLKKNFIFDLIHVIPSLLTDRKFTELSAREPRLRDFYQDQGNGFYRCGAMNAEDRKMLKAMFERLEFSAVNFTDSRAMFQFYPLSCLWGHLMRALEERLPLIHLATEPVRISDLYRFVTGREFHNELAKAVPDYGFKTIYANQWGGKNGYLFDREYVMRDIKNFVERYRPQ</sequence>
<dbReference type="InterPro" id="IPR036291">
    <property type="entry name" value="NAD(P)-bd_dom_sf"/>
</dbReference>
<reference evidence="1 2" key="1">
    <citation type="submission" date="2020-08" db="EMBL/GenBank/DDBJ databases">
        <title>The isolate Caproiciproducens sp. 7D4C2 produces n-caproate at mildly acidic conditions from hexoses: genome and rBOX comparison with related strains and chain-elongating bacteria.</title>
        <authorList>
            <person name="Esquivel-Elizondo S."/>
            <person name="Bagci C."/>
            <person name="Temovska M."/>
            <person name="Jeon B.S."/>
            <person name="Bessarab I."/>
            <person name="Williams R.B.H."/>
            <person name="Huson D.H."/>
            <person name="Angenent L.T."/>
        </authorList>
    </citation>
    <scope>NUCLEOTIDE SEQUENCE [LARGE SCALE GENOMIC DNA]</scope>
    <source>
        <strain evidence="1 2">7D4C2</strain>
    </source>
</reference>
<protein>
    <submittedName>
        <fullName evidence="1">NAD(P)-dependent oxidoreductase</fullName>
    </submittedName>
</protein>